<keyword evidence="1" id="KW-0812">Transmembrane</keyword>
<evidence type="ECO:0008006" key="3">
    <source>
        <dbReference type="Google" id="ProtNLM"/>
    </source>
</evidence>
<name>A0A1X7U8F2_AMPQE</name>
<accession>A0A1X7U8F2</accession>
<dbReference type="InParanoid" id="A0A1X7U8F2"/>
<organism evidence="2">
    <name type="scientific">Amphimedon queenslandica</name>
    <name type="common">Sponge</name>
    <dbReference type="NCBI Taxonomy" id="400682"/>
    <lineage>
        <taxon>Eukaryota</taxon>
        <taxon>Metazoa</taxon>
        <taxon>Porifera</taxon>
        <taxon>Demospongiae</taxon>
        <taxon>Heteroscleromorpha</taxon>
        <taxon>Haplosclerida</taxon>
        <taxon>Niphatidae</taxon>
        <taxon>Amphimedon</taxon>
    </lineage>
</organism>
<evidence type="ECO:0000256" key="1">
    <source>
        <dbReference type="SAM" id="Phobius"/>
    </source>
</evidence>
<proteinExistence type="predicted"/>
<dbReference type="EnsemblMetazoa" id="Aqu2.1.24050_001">
    <property type="protein sequence ID" value="Aqu2.1.24050_001"/>
    <property type="gene ID" value="Aqu2.1.24050"/>
</dbReference>
<feature type="transmembrane region" description="Helical" evidence="1">
    <location>
        <begin position="12"/>
        <end position="32"/>
    </location>
</feature>
<dbReference type="OrthoDB" id="6623507at2759"/>
<keyword evidence="1" id="KW-1133">Transmembrane helix</keyword>
<protein>
    <recommendedName>
        <fullName evidence="3">DUF4371 domain-containing protein</fullName>
    </recommendedName>
</protein>
<keyword evidence="1" id="KW-0472">Membrane</keyword>
<evidence type="ECO:0000313" key="2">
    <source>
        <dbReference type="EnsemblMetazoa" id="Aqu2.1.24050_001"/>
    </source>
</evidence>
<sequence>MLRGLFSLASIAYILGWSILWSMIVSFLFLAISAEVTMTGDCHGRGSYWKHAKGKRGVVMSHDFSRKHKEAVISWRDYQSNVATDSSISNQLISSMREQIEENRQYVLYLMKALLYCAKQETALRGHQEVEDSETAINIGNYCSLINLQSCHIDIL</sequence>
<reference evidence="2" key="1">
    <citation type="submission" date="2017-05" db="UniProtKB">
        <authorList>
            <consortium name="EnsemblMetazoa"/>
        </authorList>
    </citation>
    <scope>IDENTIFICATION</scope>
</reference>
<dbReference type="AlphaFoldDB" id="A0A1X7U8F2"/>